<reference evidence="2" key="1">
    <citation type="submission" date="2020-06" db="EMBL/GenBank/DDBJ databases">
        <authorList>
            <consortium name="Plant Systems Biology data submission"/>
        </authorList>
    </citation>
    <scope>NUCLEOTIDE SEQUENCE</scope>
    <source>
        <strain evidence="2">D6</strain>
    </source>
</reference>
<feature type="compositionally biased region" description="Acidic residues" evidence="1">
    <location>
        <begin position="105"/>
        <end position="123"/>
    </location>
</feature>
<proteinExistence type="predicted"/>
<name>A0A9N8EB89_9STRA</name>
<evidence type="ECO:0000313" key="2">
    <source>
        <dbReference type="EMBL" id="CAB9517200.1"/>
    </source>
</evidence>
<protein>
    <submittedName>
        <fullName evidence="2">Uncharacterized protein</fullName>
    </submittedName>
</protein>
<feature type="region of interest" description="Disordered" evidence="1">
    <location>
        <begin position="84"/>
        <end position="137"/>
    </location>
</feature>
<accession>A0A9N8EB89</accession>
<dbReference type="EMBL" id="CAICTM010000838">
    <property type="protein sequence ID" value="CAB9517200.1"/>
    <property type="molecule type" value="Genomic_DNA"/>
</dbReference>
<dbReference type="Proteomes" id="UP001153069">
    <property type="component" value="Unassembled WGS sequence"/>
</dbReference>
<gene>
    <name evidence="2" type="ORF">SEMRO_839_G209280.1</name>
</gene>
<organism evidence="2 3">
    <name type="scientific">Seminavis robusta</name>
    <dbReference type="NCBI Taxonomy" id="568900"/>
    <lineage>
        <taxon>Eukaryota</taxon>
        <taxon>Sar</taxon>
        <taxon>Stramenopiles</taxon>
        <taxon>Ochrophyta</taxon>
        <taxon>Bacillariophyta</taxon>
        <taxon>Bacillariophyceae</taxon>
        <taxon>Bacillariophycidae</taxon>
        <taxon>Naviculales</taxon>
        <taxon>Naviculaceae</taxon>
        <taxon>Seminavis</taxon>
    </lineage>
</organism>
<keyword evidence="3" id="KW-1185">Reference proteome</keyword>
<dbReference type="AlphaFoldDB" id="A0A9N8EB89"/>
<comment type="caution">
    <text evidence="2">The sequence shown here is derived from an EMBL/GenBank/DDBJ whole genome shotgun (WGS) entry which is preliminary data.</text>
</comment>
<evidence type="ECO:0000256" key="1">
    <source>
        <dbReference type="SAM" id="MobiDB-lite"/>
    </source>
</evidence>
<sequence>MATKPLQATLWIPFNGAKVWTDFMQGRRDVPDDFNVGSPIVMSSTTFSDGVQVMAGVYKSEEPKVYNIVFFWVFAEDGSQVPGWPIDPSDWEDFDAPRSIGFSLEDSDQDESDEDDSDEEERPEFDYLLQIKEKSSS</sequence>
<evidence type="ECO:0000313" key="3">
    <source>
        <dbReference type="Proteomes" id="UP001153069"/>
    </source>
</evidence>